<organism evidence="10 11">
    <name type="scientific">Sulfidibacter corallicola</name>
    <dbReference type="NCBI Taxonomy" id="2818388"/>
    <lineage>
        <taxon>Bacteria</taxon>
        <taxon>Pseudomonadati</taxon>
        <taxon>Acidobacteriota</taxon>
        <taxon>Holophagae</taxon>
        <taxon>Acanthopleuribacterales</taxon>
        <taxon>Acanthopleuribacteraceae</taxon>
        <taxon>Sulfidibacter</taxon>
    </lineage>
</organism>
<dbReference type="PANTHER" id="PTHR43289">
    <property type="entry name" value="MITOGEN-ACTIVATED PROTEIN KINASE KINASE KINASE 20-RELATED"/>
    <property type="match status" value="1"/>
</dbReference>
<dbReference type="RefSeq" id="WP_237378546.1">
    <property type="nucleotide sequence ID" value="NZ_CP071793.1"/>
</dbReference>
<keyword evidence="11" id="KW-1185">Reference proteome</keyword>
<reference evidence="10" key="1">
    <citation type="submission" date="2021-03" db="EMBL/GenBank/DDBJ databases">
        <title>Acanthopleuribacteraceae sp. M133.</title>
        <authorList>
            <person name="Wang G."/>
        </authorList>
    </citation>
    <scope>NUCLEOTIDE SEQUENCE</scope>
    <source>
        <strain evidence="10">M133</strain>
    </source>
</reference>
<dbReference type="GO" id="GO:0016020">
    <property type="term" value="C:membrane"/>
    <property type="evidence" value="ECO:0007669"/>
    <property type="project" value="UniProtKB-SubCell"/>
</dbReference>
<protein>
    <submittedName>
        <fullName evidence="10">Protein kinase</fullName>
    </submittedName>
</protein>
<dbReference type="Proteomes" id="UP000663929">
    <property type="component" value="Chromosome"/>
</dbReference>
<dbReference type="GO" id="GO:0004674">
    <property type="term" value="F:protein serine/threonine kinase activity"/>
    <property type="evidence" value="ECO:0007669"/>
    <property type="project" value="TreeGrafter"/>
</dbReference>
<dbReference type="InterPro" id="IPR011009">
    <property type="entry name" value="Kinase-like_dom_sf"/>
</dbReference>
<feature type="domain" description="Protein kinase" evidence="8">
    <location>
        <begin position="251"/>
        <end position="555"/>
    </location>
</feature>
<dbReference type="PROSITE" id="PS50011">
    <property type="entry name" value="PROTEIN_KINASE_DOM"/>
    <property type="match status" value="1"/>
</dbReference>
<dbReference type="PROSITE" id="PS50125">
    <property type="entry name" value="GUANYLATE_CYCLASE_2"/>
    <property type="match status" value="1"/>
</dbReference>
<proteinExistence type="predicted"/>
<dbReference type="InterPro" id="IPR000719">
    <property type="entry name" value="Prot_kinase_dom"/>
</dbReference>
<comment type="subcellular location">
    <subcellularLocation>
        <location evidence="1">Membrane</location>
        <topology evidence="1">Single-pass membrane protein</topology>
    </subcellularLocation>
</comment>
<dbReference type="GO" id="GO:0005524">
    <property type="term" value="F:ATP binding"/>
    <property type="evidence" value="ECO:0007669"/>
    <property type="project" value="UniProtKB-KW"/>
</dbReference>
<name>A0A8A4TG45_SULCO</name>
<evidence type="ECO:0000256" key="3">
    <source>
        <dbReference type="ARBA" id="ARBA00022741"/>
    </source>
</evidence>
<evidence type="ECO:0000256" key="2">
    <source>
        <dbReference type="ARBA" id="ARBA00022679"/>
    </source>
</evidence>
<gene>
    <name evidence="10" type="ORF">J3U87_25210</name>
</gene>
<dbReference type="InterPro" id="IPR029787">
    <property type="entry name" value="Nucleotide_cyclase"/>
</dbReference>
<evidence type="ECO:0000256" key="4">
    <source>
        <dbReference type="ARBA" id="ARBA00022777"/>
    </source>
</evidence>
<dbReference type="GO" id="GO:0009190">
    <property type="term" value="P:cyclic nucleotide biosynthetic process"/>
    <property type="evidence" value="ECO:0007669"/>
    <property type="project" value="InterPro"/>
</dbReference>
<evidence type="ECO:0000313" key="11">
    <source>
        <dbReference type="Proteomes" id="UP000663929"/>
    </source>
</evidence>
<dbReference type="SUPFAM" id="SSF56112">
    <property type="entry name" value="Protein kinase-like (PK-like)"/>
    <property type="match status" value="1"/>
</dbReference>
<evidence type="ECO:0000256" key="5">
    <source>
        <dbReference type="ARBA" id="ARBA00022840"/>
    </source>
</evidence>
<evidence type="ECO:0000256" key="6">
    <source>
        <dbReference type="SAM" id="MobiDB-lite"/>
    </source>
</evidence>
<dbReference type="PANTHER" id="PTHR43289:SF6">
    <property type="entry name" value="SERINE_THREONINE-PROTEIN KINASE NEKL-3"/>
    <property type="match status" value="1"/>
</dbReference>
<keyword evidence="7" id="KW-1133">Transmembrane helix</keyword>
<evidence type="ECO:0000259" key="8">
    <source>
        <dbReference type="PROSITE" id="PS50011"/>
    </source>
</evidence>
<dbReference type="Gene3D" id="3.30.70.1230">
    <property type="entry name" value="Nucleotide cyclase"/>
    <property type="match status" value="1"/>
</dbReference>
<dbReference type="SUPFAM" id="SSF55073">
    <property type="entry name" value="Nucleotide cyclase"/>
    <property type="match status" value="1"/>
</dbReference>
<evidence type="ECO:0000259" key="9">
    <source>
        <dbReference type="PROSITE" id="PS50125"/>
    </source>
</evidence>
<dbReference type="KEGG" id="scor:J3U87_25210"/>
<keyword evidence="2" id="KW-0808">Transferase</keyword>
<dbReference type="Pfam" id="PF00069">
    <property type="entry name" value="Pkinase"/>
    <property type="match status" value="1"/>
</dbReference>
<evidence type="ECO:0000256" key="7">
    <source>
        <dbReference type="SAM" id="Phobius"/>
    </source>
</evidence>
<sequence>MNHSNSIKQASGASSSVAEDTYAKRTKPALWTLVFTDLVDSTKLVERIGDARASEIFSHHDRLARDLMKRWEGLEIDRTDGFFLVFRRPVQALGFALSYHLALEQVTEVYKETVTTRVGLHLGEIELHRNSPERIAQGQKPLEAVGRAIRLTENLMEMASARQTLLTRPVLELGLAGARETPFSDKPFQWVSHGDYLLSRNTPPLEVCELGNTEHAPFTAPIQKSSLGDTGVTTLPWQPKEGAEIPGRKNWALHDRLRKSKTLSEWVAVHKKTGDRRVFKLTSDTDQLKLLKREVAVYRLLKEELDDRADINPINDWNFERPPYFIEIAYSESGYLHEWAESQGGLKAIPLDLRLELVAQIAETLDAAHSVSVLHKCLSPKSIQIQVDRKGKPHARLTNFGFGAISRPERLKDVGVSTAQMKIPTLFNAQLGVSDLALYLAPEVQKGHTATLQSDIYSLGVLLYQLSVGSFEISVTGYWQENMDDPLLRNLISDLVDANPAKRQARPLWVADQLRTLEARRLEMHETQLAEDRAKQVAESELQRALGRGNRYKWFAFALAALLLLSLLGLGLVLVDRGSLKNQLEQQRTSDTAAPGVDDAAPTR</sequence>
<dbReference type="GO" id="GO:0004016">
    <property type="term" value="F:adenylate cyclase activity"/>
    <property type="evidence" value="ECO:0007669"/>
    <property type="project" value="UniProtKB-ARBA"/>
</dbReference>
<keyword evidence="3" id="KW-0547">Nucleotide-binding</keyword>
<keyword evidence="7" id="KW-0472">Membrane</keyword>
<dbReference type="SMART" id="SM00220">
    <property type="entry name" value="S_TKc"/>
    <property type="match status" value="1"/>
</dbReference>
<feature type="domain" description="Guanylate cyclase" evidence="9">
    <location>
        <begin position="32"/>
        <end position="156"/>
    </location>
</feature>
<feature type="transmembrane region" description="Helical" evidence="7">
    <location>
        <begin position="554"/>
        <end position="575"/>
    </location>
</feature>
<accession>A0A8A4TG45</accession>
<evidence type="ECO:0000256" key="1">
    <source>
        <dbReference type="ARBA" id="ARBA00004167"/>
    </source>
</evidence>
<dbReference type="EMBL" id="CP071793">
    <property type="protein sequence ID" value="QTD48896.1"/>
    <property type="molecule type" value="Genomic_DNA"/>
</dbReference>
<keyword evidence="5" id="KW-0067">ATP-binding</keyword>
<keyword evidence="4 10" id="KW-0418">Kinase</keyword>
<evidence type="ECO:0000313" key="10">
    <source>
        <dbReference type="EMBL" id="QTD48896.1"/>
    </source>
</evidence>
<dbReference type="InterPro" id="IPR001054">
    <property type="entry name" value="A/G_cyclase"/>
</dbReference>
<keyword evidence="7" id="KW-0812">Transmembrane</keyword>
<dbReference type="GO" id="GO:0035556">
    <property type="term" value="P:intracellular signal transduction"/>
    <property type="evidence" value="ECO:0007669"/>
    <property type="project" value="InterPro"/>
</dbReference>
<feature type="region of interest" description="Disordered" evidence="6">
    <location>
        <begin position="585"/>
        <end position="604"/>
    </location>
</feature>
<dbReference type="Gene3D" id="1.10.510.10">
    <property type="entry name" value="Transferase(Phosphotransferase) domain 1"/>
    <property type="match status" value="1"/>
</dbReference>
<dbReference type="AlphaFoldDB" id="A0A8A4TG45"/>